<comment type="caution">
    <text evidence="1">The sequence shown here is derived from an EMBL/GenBank/DDBJ whole genome shotgun (WGS) entry which is preliminary data.</text>
</comment>
<name>A0A133KEM7_HEYCO</name>
<protein>
    <submittedName>
        <fullName evidence="1">Uncharacterized protein</fullName>
    </submittedName>
</protein>
<reference evidence="2" key="1">
    <citation type="submission" date="2016-01" db="EMBL/GenBank/DDBJ databases">
        <authorList>
            <person name="Mitreva M."/>
            <person name="Pepin K.H."/>
            <person name="Mihindukulasuriya K.A."/>
            <person name="Fulton R."/>
            <person name="Fronick C."/>
            <person name="O'Laughlin M."/>
            <person name="Miner T."/>
            <person name="Herter B."/>
            <person name="Rosa B.A."/>
            <person name="Cordes M."/>
            <person name="Tomlinson C."/>
            <person name="Wollam A."/>
            <person name="Palsikar V.B."/>
            <person name="Mardis E.R."/>
            <person name="Wilson R.K."/>
        </authorList>
    </citation>
    <scope>NUCLEOTIDE SEQUENCE [LARGE SCALE GENOMIC DNA]</scope>
    <source>
        <strain evidence="2">GED7749B</strain>
    </source>
</reference>
<organism evidence="1 2">
    <name type="scientific">Heyndrickxia coagulans</name>
    <name type="common">Weizmannia coagulans</name>
    <dbReference type="NCBI Taxonomy" id="1398"/>
    <lineage>
        <taxon>Bacteria</taxon>
        <taxon>Bacillati</taxon>
        <taxon>Bacillota</taxon>
        <taxon>Bacilli</taxon>
        <taxon>Bacillales</taxon>
        <taxon>Bacillaceae</taxon>
        <taxon>Heyndrickxia</taxon>
    </lineage>
</organism>
<evidence type="ECO:0000313" key="2">
    <source>
        <dbReference type="Proteomes" id="UP000070376"/>
    </source>
</evidence>
<gene>
    <name evidence="1" type="ORF">HMPREF3213_03126</name>
</gene>
<dbReference type="EMBL" id="LRPN01000155">
    <property type="protein sequence ID" value="KWZ78022.1"/>
    <property type="molecule type" value="Genomic_DNA"/>
</dbReference>
<proteinExistence type="predicted"/>
<accession>A0A133KEM7</accession>
<sequence>MLGKGTEKVMFYFTQDIGCKKTVRHYECWCLAVFMFSFELFQRLPKKGEAFTICHALYKVLNSLRS</sequence>
<evidence type="ECO:0000313" key="1">
    <source>
        <dbReference type="EMBL" id="KWZ78022.1"/>
    </source>
</evidence>
<dbReference type="PATRIC" id="fig|1398.22.peg.3130"/>
<dbReference type="Proteomes" id="UP000070376">
    <property type="component" value="Unassembled WGS sequence"/>
</dbReference>
<dbReference type="AlphaFoldDB" id="A0A133KEM7"/>